<sequence>MQLEWTQFALQDVERLSKFLFIRNPEAARKVVIMLADAPEMLLLHPQVGPPDESWYPREVRSLFVGSYEMIYELTDSHIIILRIWHTKEDR</sequence>
<keyword evidence="3" id="KW-1185">Reference proteome</keyword>
<name>A0A1C4BKA9_9ENTR</name>
<dbReference type="EMBL" id="FMBC01000008">
    <property type="protein sequence ID" value="SCC07260.1"/>
    <property type="molecule type" value="Genomic_DNA"/>
</dbReference>
<keyword evidence="1" id="KW-1277">Toxin-antitoxin system</keyword>
<evidence type="ECO:0000313" key="3">
    <source>
        <dbReference type="Proteomes" id="UP000198515"/>
    </source>
</evidence>
<reference evidence="3" key="1">
    <citation type="submission" date="2016-08" db="EMBL/GenBank/DDBJ databases">
        <authorList>
            <person name="Varghese N."/>
            <person name="Submissions Spin"/>
        </authorList>
    </citation>
    <scope>NUCLEOTIDE SEQUENCE [LARGE SCALE GENOMIC DNA]</scope>
    <source>
        <strain evidence="3">REICA_142</strain>
    </source>
</reference>
<dbReference type="OrthoDB" id="573800at2"/>
<dbReference type="Pfam" id="PF05016">
    <property type="entry name" value="ParE_toxin"/>
    <property type="match status" value="1"/>
</dbReference>
<dbReference type="RefSeq" id="WP_090134339.1">
    <property type="nucleotide sequence ID" value="NZ_FMBC01000008.1"/>
</dbReference>
<dbReference type="InterPro" id="IPR035093">
    <property type="entry name" value="RelE/ParE_toxin_dom_sf"/>
</dbReference>
<gene>
    <name evidence="2" type="ORF">GA0061070_100834</name>
</gene>
<evidence type="ECO:0000313" key="2">
    <source>
        <dbReference type="EMBL" id="SCC07260.1"/>
    </source>
</evidence>
<protein>
    <submittedName>
        <fullName evidence="2">Plasmid stabilization system protein ParE</fullName>
    </submittedName>
</protein>
<evidence type="ECO:0000256" key="1">
    <source>
        <dbReference type="ARBA" id="ARBA00022649"/>
    </source>
</evidence>
<dbReference type="Gene3D" id="3.30.2310.20">
    <property type="entry name" value="RelE-like"/>
    <property type="match status" value="1"/>
</dbReference>
<accession>A0A1C4BKA9</accession>
<dbReference type="InterPro" id="IPR007712">
    <property type="entry name" value="RelE/ParE_toxin"/>
</dbReference>
<organism evidence="2 3">
    <name type="scientific">Kosakonia oryziphila</name>
    <dbReference type="NCBI Taxonomy" id="1005667"/>
    <lineage>
        <taxon>Bacteria</taxon>
        <taxon>Pseudomonadati</taxon>
        <taxon>Pseudomonadota</taxon>
        <taxon>Gammaproteobacteria</taxon>
        <taxon>Enterobacterales</taxon>
        <taxon>Enterobacteriaceae</taxon>
        <taxon>Kosakonia</taxon>
    </lineage>
</organism>
<proteinExistence type="predicted"/>
<dbReference type="Proteomes" id="UP000198515">
    <property type="component" value="Unassembled WGS sequence"/>
</dbReference>
<dbReference type="AlphaFoldDB" id="A0A1C4BKA9"/>